<protein>
    <submittedName>
        <fullName evidence="2">Leucine-rich repeat (LRR) protein</fullName>
    </submittedName>
</protein>
<comment type="caution">
    <text evidence="2">The sequence shown here is derived from an EMBL/GenBank/DDBJ whole genome shotgun (WGS) entry which is preliminary data.</text>
</comment>
<organism evidence="2 3">
    <name type="scientific">Bifidobacterium choerinum</name>
    <dbReference type="NCBI Taxonomy" id="35760"/>
    <lineage>
        <taxon>Bacteria</taxon>
        <taxon>Bacillati</taxon>
        <taxon>Actinomycetota</taxon>
        <taxon>Actinomycetes</taxon>
        <taxon>Bifidobacteriales</taxon>
        <taxon>Bifidobacteriaceae</taxon>
        <taxon>Bifidobacterium</taxon>
    </lineage>
</organism>
<dbReference type="GO" id="GO:0030313">
    <property type="term" value="C:cell envelope"/>
    <property type="evidence" value="ECO:0007669"/>
    <property type="project" value="UniProtKB-SubCell"/>
</dbReference>
<name>A0A087AF57_9BIFI</name>
<evidence type="ECO:0000256" key="1">
    <source>
        <dbReference type="ARBA" id="ARBA00004196"/>
    </source>
</evidence>
<dbReference type="eggNOG" id="ENOG5031UW6">
    <property type="taxonomic scope" value="Bacteria"/>
</dbReference>
<proteinExistence type="predicted"/>
<keyword evidence="3" id="KW-1185">Reference proteome</keyword>
<dbReference type="RefSeq" id="WP_051911605.1">
    <property type="nucleotide sequence ID" value="NZ_JGYU01000005.1"/>
</dbReference>
<dbReference type="Proteomes" id="UP000028995">
    <property type="component" value="Unassembled WGS sequence"/>
</dbReference>
<accession>A0A087AF57</accession>
<dbReference type="NCBIfam" id="TIGR02543">
    <property type="entry name" value="List_Bact_rpt"/>
    <property type="match status" value="1"/>
</dbReference>
<dbReference type="AlphaFoldDB" id="A0A087AF57"/>
<reference evidence="2 3" key="1">
    <citation type="submission" date="2014-03" db="EMBL/GenBank/DDBJ databases">
        <title>Genomics of Bifidobacteria.</title>
        <authorList>
            <person name="Ventura M."/>
            <person name="Milani C."/>
            <person name="Lugli G.A."/>
        </authorList>
    </citation>
    <scope>NUCLEOTIDE SEQUENCE [LARGE SCALE GENOMIC DNA]</scope>
    <source>
        <strain evidence="2 3">LMG 10510</strain>
    </source>
</reference>
<dbReference type="STRING" id="35760.BCHO_0826"/>
<evidence type="ECO:0000313" key="3">
    <source>
        <dbReference type="Proteomes" id="UP000028995"/>
    </source>
</evidence>
<dbReference type="InterPro" id="IPR042229">
    <property type="entry name" value="Listeria/Bacterioides_rpt_sf"/>
</dbReference>
<dbReference type="EMBL" id="JGYU01000005">
    <property type="protein sequence ID" value="KFI57407.1"/>
    <property type="molecule type" value="Genomic_DNA"/>
</dbReference>
<gene>
    <name evidence="2" type="ORF">BCHO_0826</name>
</gene>
<sequence>MAESLGNIVNNWRVRNKSTVTATENGRVRIKTECFINSANGYWFSGLSVHGGAAVNGQWSTVDQTNVSIAQNSGVGLVAKEIWVNRTKATQSVLCTAEARVSGFAAGTSRSDLRISVPPLPSHTVSYNANGGSGAPGSQTKWWGEVLTLSSTRPTRANHTFLGWATSADGAVIYQPGGRYGADNNNTLYAKWKLNAQPPTIQSFTAQRVNEAGDMSESGTRVKLYVTWKCDTSGDSANTVQSVTIAVQDGGTWKETPVTASGATGTGTVTLTDLSADSSWRFRVVVKDKYGTVNAYTTVGPQRFLLDFSAGGKGIGIGVGAPTAGVAIAGMPVSINGCNVPRMFKGTKVVTPSASSNRHDLFTAEQWAAIVGENIDASTAVVFVANGDLRANNIALTGAGWNQDDKRWYVFCSASTGTTFRVNYMIFI</sequence>
<dbReference type="Pfam" id="PF09479">
    <property type="entry name" value="Flg_new"/>
    <property type="match status" value="1"/>
</dbReference>
<comment type="subcellular location">
    <subcellularLocation>
        <location evidence="1">Cell envelope</location>
    </subcellularLocation>
</comment>
<dbReference type="Gene3D" id="2.60.40.4270">
    <property type="entry name" value="Listeria-Bacteroides repeat domain"/>
    <property type="match status" value="1"/>
</dbReference>
<dbReference type="OrthoDB" id="2038674at2"/>
<evidence type="ECO:0000313" key="2">
    <source>
        <dbReference type="EMBL" id="KFI57407.1"/>
    </source>
</evidence>
<dbReference type="InterPro" id="IPR013378">
    <property type="entry name" value="InlB-like_B-rpt"/>
</dbReference>